<dbReference type="PANTHER" id="PTHR38011:SF7">
    <property type="entry name" value="2,5-DIAMINO-6-RIBOSYLAMINO-4(3H)-PYRIMIDINONE 5'-PHOSPHATE REDUCTASE"/>
    <property type="match status" value="1"/>
</dbReference>
<dbReference type="CDD" id="cd01284">
    <property type="entry name" value="Riboflavin_deaminase-reductase"/>
    <property type="match status" value="1"/>
</dbReference>
<feature type="binding site" evidence="12">
    <location>
        <position position="72"/>
    </location>
    <ligand>
        <name>Zn(2+)</name>
        <dbReference type="ChEBI" id="CHEBI:29105"/>
        <note>catalytic</note>
    </ligand>
</feature>
<keyword evidence="8" id="KW-0511">Multifunctional enzyme</keyword>
<keyword evidence="7 9" id="KW-0560">Oxidoreductase</keyword>
<feature type="binding site" evidence="11">
    <location>
        <position position="150"/>
    </location>
    <ligand>
        <name>NADP(+)</name>
        <dbReference type="ChEBI" id="CHEBI:58349"/>
    </ligand>
</feature>
<dbReference type="NCBIfam" id="TIGR00326">
    <property type="entry name" value="eubact_ribD"/>
    <property type="match status" value="1"/>
</dbReference>
<feature type="binding site" evidence="11">
    <location>
        <position position="298"/>
    </location>
    <ligand>
        <name>substrate</name>
    </ligand>
</feature>
<evidence type="ECO:0000256" key="12">
    <source>
        <dbReference type="PIRSR" id="PIRSR006769-3"/>
    </source>
</evidence>
<dbReference type="InterPro" id="IPR016193">
    <property type="entry name" value="Cytidine_deaminase-like"/>
</dbReference>
<evidence type="ECO:0000259" key="13">
    <source>
        <dbReference type="PROSITE" id="PS51747"/>
    </source>
</evidence>
<dbReference type="Pfam" id="PF01872">
    <property type="entry name" value="RibD_C"/>
    <property type="match status" value="1"/>
</dbReference>
<keyword evidence="6 9" id="KW-0521">NADP</keyword>
<organism evidence="14 15">
    <name type="scientific">Mailhella massiliensis</name>
    <dbReference type="NCBI Taxonomy" id="1903261"/>
    <lineage>
        <taxon>Bacteria</taxon>
        <taxon>Pseudomonadati</taxon>
        <taxon>Thermodesulfobacteriota</taxon>
        <taxon>Desulfovibrionia</taxon>
        <taxon>Desulfovibrionales</taxon>
        <taxon>Desulfovibrionaceae</taxon>
        <taxon>Mailhella</taxon>
    </lineage>
</organism>
<evidence type="ECO:0000256" key="9">
    <source>
        <dbReference type="PIRNR" id="PIRNR006769"/>
    </source>
</evidence>
<dbReference type="EC" id="1.1.1.193" evidence="9"/>
<dbReference type="EC" id="3.5.4.26" evidence="9"/>
<feature type="binding site" evidence="11">
    <location>
        <position position="222"/>
    </location>
    <ligand>
        <name>NADP(+)</name>
        <dbReference type="ChEBI" id="CHEBI:58349"/>
    </ligand>
</feature>
<accession>A0A921AV25</accession>
<comment type="catalytic activity">
    <reaction evidence="9">
        <text>2,5-diamino-6-hydroxy-4-(5-phosphoribosylamino)-pyrimidine + H2O + H(+) = 5-amino-6-(5-phospho-D-ribosylamino)uracil + NH4(+)</text>
        <dbReference type="Rhea" id="RHEA:21868"/>
        <dbReference type="ChEBI" id="CHEBI:15377"/>
        <dbReference type="ChEBI" id="CHEBI:15378"/>
        <dbReference type="ChEBI" id="CHEBI:28938"/>
        <dbReference type="ChEBI" id="CHEBI:58453"/>
        <dbReference type="ChEBI" id="CHEBI:58614"/>
        <dbReference type="EC" id="3.5.4.26"/>
    </reaction>
</comment>
<gene>
    <name evidence="14" type="primary">ribD</name>
    <name evidence="14" type="ORF">K8W16_01915</name>
</gene>
<dbReference type="SUPFAM" id="SSF53927">
    <property type="entry name" value="Cytidine deaminase-like"/>
    <property type="match status" value="1"/>
</dbReference>
<dbReference type="AlphaFoldDB" id="A0A921AV25"/>
<dbReference type="PANTHER" id="PTHR38011">
    <property type="entry name" value="DIHYDROFOLATE REDUCTASE FAMILY PROTEIN (AFU_ORTHOLOGUE AFUA_8G06820)"/>
    <property type="match status" value="1"/>
</dbReference>
<dbReference type="InterPro" id="IPR002734">
    <property type="entry name" value="RibDG_C"/>
</dbReference>
<feature type="binding site" evidence="12">
    <location>
        <position position="81"/>
    </location>
    <ligand>
        <name>Zn(2+)</name>
        <dbReference type="ChEBI" id="CHEBI:29105"/>
        <note>catalytic</note>
    </ligand>
</feature>
<dbReference type="InterPro" id="IPR050765">
    <property type="entry name" value="Riboflavin_Biosynth_HTPR"/>
</dbReference>
<feature type="active site" description="Proton donor" evidence="10">
    <location>
        <position position="46"/>
    </location>
</feature>
<evidence type="ECO:0000256" key="1">
    <source>
        <dbReference type="ARBA" id="ARBA00002151"/>
    </source>
</evidence>
<dbReference type="Gene3D" id="3.40.430.10">
    <property type="entry name" value="Dihydrofolate Reductase, subunit A"/>
    <property type="match status" value="1"/>
</dbReference>
<dbReference type="SUPFAM" id="SSF53597">
    <property type="entry name" value="Dihydrofolate reductase-like"/>
    <property type="match status" value="1"/>
</dbReference>
<dbReference type="Gene3D" id="3.40.140.10">
    <property type="entry name" value="Cytidine Deaminase, domain 2"/>
    <property type="match status" value="1"/>
</dbReference>
<feature type="binding site" evidence="11">
    <location>
        <position position="180"/>
    </location>
    <ligand>
        <name>substrate</name>
    </ligand>
</feature>
<keyword evidence="9 12" id="KW-0862">Zinc</keyword>
<dbReference type="InterPro" id="IPR004794">
    <property type="entry name" value="Eubact_RibD"/>
</dbReference>
<dbReference type="Pfam" id="PF00383">
    <property type="entry name" value="dCMP_cyt_deam_1"/>
    <property type="match status" value="1"/>
</dbReference>
<dbReference type="GO" id="GO:0008703">
    <property type="term" value="F:5-amino-6-(5-phosphoribosylamino)uracil reductase activity"/>
    <property type="evidence" value="ECO:0007669"/>
    <property type="project" value="UniProtKB-EC"/>
</dbReference>
<evidence type="ECO:0000256" key="5">
    <source>
        <dbReference type="ARBA" id="ARBA00007417"/>
    </source>
</evidence>
<evidence type="ECO:0000256" key="6">
    <source>
        <dbReference type="ARBA" id="ARBA00022857"/>
    </source>
</evidence>
<evidence type="ECO:0000256" key="3">
    <source>
        <dbReference type="ARBA" id="ARBA00004910"/>
    </source>
</evidence>
<keyword evidence="9 12" id="KW-0479">Metal-binding</keyword>
<keyword evidence="9" id="KW-0686">Riboflavin biosynthesis</keyword>
<comment type="caution">
    <text evidence="14">The sequence shown here is derived from an EMBL/GenBank/DDBJ whole genome shotgun (WGS) entry which is preliminary data.</text>
</comment>
<feature type="binding site" evidence="11">
    <location>
        <begin position="300"/>
        <end position="306"/>
    </location>
    <ligand>
        <name>NADP(+)</name>
        <dbReference type="ChEBI" id="CHEBI:58349"/>
    </ligand>
</feature>
<comment type="cofactor">
    <cofactor evidence="9 12">
        <name>Zn(2+)</name>
        <dbReference type="ChEBI" id="CHEBI:29105"/>
    </cofactor>
    <text evidence="9 12">Binds 1 zinc ion.</text>
</comment>
<evidence type="ECO:0000256" key="10">
    <source>
        <dbReference type="PIRSR" id="PIRSR006769-1"/>
    </source>
</evidence>
<dbReference type="Proteomes" id="UP000698963">
    <property type="component" value="Unassembled WGS sequence"/>
</dbReference>
<comment type="function">
    <text evidence="1 9">Converts 2,5-diamino-6-(ribosylamino)-4(3h)-pyrimidinone 5'-phosphate into 5-amino-6-(ribosylamino)-2,4(1h,3h)-pyrimidinedione 5'-phosphate.</text>
</comment>
<feature type="binding site" evidence="11">
    <location>
        <position position="207"/>
    </location>
    <ligand>
        <name>substrate</name>
    </ligand>
</feature>
<evidence type="ECO:0000256" key="8">
    <source>
        <dbReference type="ARBA" id="ARBA00023268"/>
    </source>
</evidence>
<comment type="pathway">
    <text evidence="3 9">Cofactor biosynthesis; riboflavin biosynthesis; 5-amino-6-(D-ribitylamino)uracil from GTP: step 3/4.</text>
</comment>
<feature type="binding site" evidence="12">
    <location>
        <position position="44"/>
    </location>
    <ligand>
        <name>Zn(2+)</name>
        <dbReference type="ChEBI" id="CHEBI:29105"/>
        <note>catalytic</note>
    </ligand>
</feature>
<comment type="catalytic activity">
    <reaction evidence="9">
        <text>5-amino-6-(5-phospho-D-ribitylamino)uracil + NADP(+) = 5-amino-6-(5-phospho-D-ribosylamino)uracil + NADPH + H(+)</text>
        <dbReference type="Rhea" id="RHEA:17845"/>
        <dbReference type="ChEBI" id="CHEBI:15378"/>
        <dbReference type="ChEBI" id="CHEBI:57783"/>
        <dbReference type="ChEBI" id="CHEBI:58349"/>
        <dbReference type="ChEBI" id="CHEBI:58421"/>
        <dbReference type="ChEBI" id="CHEBI:58453"/>
        <dbReference type="EC" id="1.1.1.193"/>
    </reaction>
</comment>
<comment type="similarity">
    <text evidence="4 9">In the N-terminal section; belongs to the cytidine and deoxycytidylate deaminase family.</text>
</comment>
<dbReference type="InterPro" id="IPR024072">
    <property type="entry name" value="DHFR-like_dom_sf"/>
</dbReference>
<keyword evidence="9 14" id="KW-0378">Hydrolase</keyword>
<evidence type="ECO:0000256" key="4">
    <source>
        <dbReference type="ARBA" id="ARBA00005259"/>
    </source>
</evidence>
<protein>
    <recommendedName>
        <fullName evidence="9">Riboflavin biosynthesis protein RibD</fullName>
    </recommendedName>
    <domain>
        <recommendedName>
            <fullName evidence="9">Diaminohydroxyphosphoribosylaminopyrimidine deaminase</fullName>
            <shortName evidence="9">DRAP deaminase</shortName>
            <ecNumber evidence="9">3.5.4.26</ecNumber>
        </recommendedName>
        <alternativeName>
            <fullName evidence="9">Riboflavin-specific deaminase</fullName>
        </alternativeName>
    </domain>
    <domain>
        <recommendedName>
            <fullName evidence="9">5-amino-6-(5-phosphoribosylamino)uracil reductase</fullName>
            <ecNumber evidence="9">1.1.1.193</ecNumber>
        </recommendedName>
        <alternativeName>
            <fullName evidence="9">HTP reductase</fullName>
        </alternativeName>
    </domain>
</protein>
<sequence length="369" mass="39770">MRAALELAERGRWSTAPNPTVGAVLVRDGNIVAEGWHAVCGEAHAEVNCLCDAREKGVDPSQCTLYVTLEPCNHQGKTPPCAKAILEAGIPRVVVGMADVNAQASGGAEFLREHGVQVEMGVLEKECRDLVADFIIWQTTRRPYVILKMASTLDGRIATRAGRSQRISNRASHEEVMRLRENIGRAGGAVLVGGNTFLLDNPRLTARTQSAERQPLAAVMTSRLPGAEASCHLLDDRPSDCVFFSTAAQAASPSAAGLRNRGARVYGVDCASGRHTLDAEEVLVTLREQEHCLYVLCEGGGKLALSLLEQGLVDEFHLHLAPSILGDADATPVFAGRTADDMEDALRMRVVRTSVLDGDIHLYFRADRG</sequence>
<proteinExistence type="inferred from homology"/>
<reference evidence="14" key="2">
    <citation type="submission" date="2021-09" db="EMBL/GenBank/DDBJ databases">
        <authorList>
            <person name="Gilroy R."/>
        </authorList>
    </citation>
    <scope>NUCLEOTIDE SEQUENCE</scope>
    <source>
        <strain evidence="14">ChiGjej2B2-19336</strain>
    </source>
</reference>
<evidence type="ECO:0000256" key="7">
    <source>
        <dbReference type="ARBA" id="ARBA00023002"/>
    </source>
</evidence>
<feature type="binding site" evidence="11">
    <location>
        <position position="196"/>
    </location>
    <ligand>
        <name>NADP(+)</name>
        <dbReference type="ChEBI" id="CHEBI:58349"/>
    </ligand>
</feature>
<feature type="binding site" evidence="11">
    <location>
        <position position="204"/>
    </location>
    <ligand>
        <name>substrate</name>
    </ligand>
</feature>
<feature type="binding site" evidence="11">
    <location>
        <position position="164"/>
    </location>
    <ligand>
        <name>substrate</name>
    </ligand>
</feature>
<dbReference type="InterPro" id="IPR002125">
    <property type="entry name" value="CMP_dCMP_dom"/>
</dbReference>
<evidence type="ECO:0000256" key="2">
    <source>
        <dbReference type="ARBA" id="ARBA00004882"/>
    </source>
</evidence>
<feature type="binding site" evidence="11">
    <location>
        <position position="200"/>
    </location>
    <ligand>
        <name>NADP(+)</name>
        <dbReference type="ChEBI" id="CHEBI:58349"/>
    </ligand>
</feature>
<dbReference type="GO" id="GO:0046872">
    <property type="term" value="F:metal ion binding"/>
    <property type="evidence" value="ECO:0007669"/>
    <property type="project" value="UniProtKB-KW"/>
</dbReference>
<evidence type="ECO:0000256" key="11">
    <source>
        <dbReference type="PIRSR" id="PIRSR006769-2"/>
    </source>
</evidence>
<dbReference type="PROSITE" id="PS51747">
    <property type="entry name" value="CYT_DCMP_DEAMINASES_2"/>
    <property type="match status" value="1"/>
</dbReference>
<comment type="pathway">
    <text evidence="2 9">Cofactor biosynthesis; riboflavin biosynthesis; 5-amino-6-(D-ribitylamino)uracil from GTP: step 2/4.</text>
</comment>
<dbReference type="GO" id="GO:0009231">
    <property type="term" value="P:riboflavin biosynthetic process"/>
    <property type="evidence" value="ECO:0007669"/>
    <property type="project" value="UniProtKB-KW"/>
</dbReference>
<comment type="similarity">
    <text evidence="5 9">In the C-terminal section; belongs to the HTP reductase family.</text>
</comment>
<dbReference type="GO" id="GO:0008835">
    <property type="term" value="F:diaminohydroxyphosphoribosylaminopyrimidine deaminase activity"/>
    <property type="evidence" value="ECO:0007669"/>
    <property type="project" value="UniProtKB-EC"/>
</dbReference>
<dbReference type="EMBL" id="DYZA01000034">
    <property type="protein sequence ID" value="HJD96389.1"/>
    <property type="molecule type" value="Genomic_DNA"/>
</dbReference>
<dbReference type="PIRSF" id="PIRSF006769">
    <property type="entry name" value="RibD"/>
    <property type="match status" value="1"/>
</dbReference>
<evidence type="ECO:0000313" key="15">
    <source>
        <dbReference type="Proteomes" id="UP000698963"/>
    </source>
</evidence>
<name>A0A921AV25_9BACT</name>
<reference evidence="14" key="1">
    <citation type="journal article" date="2021" name="PeerJ">
        <title>Extensive microbial diversity within the chicken gut microbiome revealed by metagenomics and culture.</title>
        <authorList>
            <person name="Gilroy R."/>
            <person name="Ravi A."/>
            <person name="Getino M."/>
            <person name="Pursley I."/>
            <person name="Horton D.L."/>
            <person name="Alikhan N.F."/>
            <person name="Baker D."/>
            <person name="Gharbi K."/>
            <person name="Hall N."/>
            <person name="Watson M."/>
            <person name="Adriaenssens E.M."/>
            <person name="Foster-Nyarko E."/>
            <person name="Jarju S."/>
            <person name="Secka A."/>
            <person name="Antonio M."/>
            <person name="Oren A."/>
            <person name="Chaudhuri R.R."/>
            <person name="La Ragione R."/>
            <person name="Hildebrand F."/>
            <person name="Pallen M.J."/>
        </authorList>
    </citation>
    <scope>NUCLEOTIDE SEQUENCE</scope>
    <source>
        <strain evidence="14">ChiGjej2B2-19336</strain>
    </source>
</reference>
<evidence type="ECO:0000313" key="14">
    <source>
        <dbReference type="EMBL" id="HJD96389.1"/>
    </source>
</evidence>
<feature type="domain" description="CMP/dCMP-type deaminase" evidence="13">
    <location>
        <begin position="1"/>
        <end position="119"/>
    </location>
</feature>